<evidence type="ECO:0000313" key="15">
    <source>
        <dbReference type="Proteomes" id="UP000008723"/>
    </source>
</evidence>
<dbReference type="GO" id="GO:0009244">
    <property type="term" value="P:lipopolysaccharide core region biosynthetic process"/>
    <property type="evidence" value="ECO:0007669"/>
    <property type="project" value="InterPro"/>
</dbReference>
<dbReference type="InterPro" id="IPR002201">
    <property type="entry name" value="Glyco_trans_9"/>
</dbReference>
<evidence type="ECO:0000256" key="3">
    <source>
        <dbReference type="ARBA" id="ARBA00022475"/>
    </source>
</evidence>
<keyword evidence="7" id="KW-0448">Lipopolysaccharide biosynthesis</keyword>
<name>E4ZAS6_NEIL0</name>
<dbReference type="Proteomes" id="UP000008723">
    <property type="component" value="Chromosome"/>
</dbReference>
<dbReference type="EMBL" id="FN995097">
    <property type="protein sequence ID" value="CBN88244.1"/>
    <property type="molecule type" value="Genomic_DNA"/>
</dbReference>
<sequence>MKILLARLSSMGDLIHTLPAIEDLARQCPDVELHWLCEAGFADIARLHPFVKKIHVMKWRQWRRHLFQAETWQEIGRLKQTLRQEAFDFVLDSQGLIKSACFAKMAKSPIYGLDKHSAREGLAALAYVKTYAVPKGKNAVWRNRELFAQVFEYVMPETQVFGLTVPEVGCLKNLEQPYYVALHATSRDSKLWSMENWRVLLQKLNEEQQCNVYLPWGNETEKARAEQIADGLPFAIVCDKMNLLQAAYLLKQAVGIVGVDTGLLHLANALEKPVVGIYTDTDPIKTGVQVSAVAKNLGNIGQIPTADLVYQTLMDCVAADGVRMLSETEMAG</sequence>
<evidence type="ECO:0000256" key="11">
    <source>
        <dbReference type="ARBA" id="ARBA00044190"/>
    </source>
</evidence>
<dbReference type="EC" id="2.4.99.23" evidence="10"/>
<reference evidence="14 15" key="1">
    <citation type="journal article" date="2010" name="BMC Genomics">
        <title>Independent evolution of the core and accessory gene sets in the genus Neisseria: insights gained from the genome of Neisseria lactamica isolate 020-06.</title>
        <authorList>
            <person name="Bennett J.S."/>
            <person name="Bentley S.D."/>
            <person name="Vernikos G.S."/>
            <person name="Quail M.A."/>
            <person name="Cherevach I."/>
            <person name="White B."/>
            <person name="Parkhill J."/>
            <person name="Maiden M.C."/>
        </authorList>
    </citation>
    <scope>NUCLEOTIDE SEQUENCE [LARGE SCALE GENOMIC DNA]</scope>
    <source>
        <strain evidence="14 15">020-06</strain>
    </source>
</reference>
<dbReference type="GO" id="GO:0008713">
    <property type="term" value="F:ADP-heptose-lipopolysaccharide heptosyltransferase activity"/>
    <property type="evidence" value="ECO:0007669"/>
    <property type="project" value="TreeGrafter"/>
</dbReference>
<evidence type="ECO:0000256" key="13">
    <source>
        <dbReference type="ARBA" id="ARBA00049201"/>
    </source>
</evidence>
<evidence type="ECO:0000256" key="6">
    <source>
        <dbReference type="ARBA" id="ARBA00022679"/>
    </source>
</evidence>
<comment type="catalytic activity">
    <reaction evidence="13">
        <text>an alpha-Kdo-(2-&gt;4)-alpha-Kdo-(2-&gt;6)-lipid A + ADP-L-glycero-beta-D-manno-heptose = an L-alpha-D-Hep-(1-&gt;5)-[alpha-Kdo-(2-&gt;4)]-alpha-Kdo-(2-&gt;6)-lipid A + ADP + H(+)</text>
        <dbReference type="Rhea" id="RHEA:74067"/>
        <dbReference type="ChEBI" id="CHEBI:15378"/>
        <dbReference type="ChEBI" id="CHEBI:61506"/>
        <dbReference type="ChEBI" id="CHEBI:176431"/>
        <dbReference type="ChEBI" id="CHEBI:193068"/>
        <dbReference type="ChEBI" id="CHEBI:456216"/>
        <dbReference type="EC" id="2.4.99.23"/>
    </reaction>
</comment>
<evidence type="ECO:0000256" key="5">
    <source>
        <dbReference type="ARBA" id="ARBA00022676"/>
    </source>
</evidence>
<dbReference type="KEGG" id="nla:NLA_20480"/>
<dbReference type="Pfam" id="PF01075">
    <property type="entry name" value="Glyco_transf_9"/>
    <property type="match status" value="1"/>
</dbReference>
<dbReference type="Gene3D" id="3.40.50.2000">
    <property type="entry name" value="Glycogen Phosphorylase B"/>
    <property type="match status" value="2"/>
</dbReference>
<keyword evidence="5" id="KW-0328">Glycosyltransferase</keyword>
<dbReference type="AlphaFoldDB" id="E4ZAS6"/>
<comment type="pathway">
    <text evidence="2">Bacterial outer membrane biogenesis; LPS core biosynthesis.</text>
</comment>
<evidence type="ECO:0000256" key="2">
    <source>
        <dbReference type="ARBA" id="ARBA00004713"/>
    </source>
</evidence>
<dbReference type="PANTHER" id="PTHR30160:SF19">
    <property type="entry name" value="LIPOPOLYSACCHARIDE HEPTOSYLTRANSFERASE 1"/>
    <property type="match status" value="1"/>
</dbReference>
<evidence type="ECO:0000256" key="7">
    <source>
        <dbReference type="ARBA" id="ARBA00022985"/>
    </source>
</evidence>
<dbReference type="PANTHER" id="PTHR30160">
    <property type="entry name" value="TETRAACYLDISACCHARIDE 4'-KINASE-RELATED"/>
    <property type="match status" value="1"/>
</dbReference>
<dbReference type="RefSeq" id="WP_013449660.1">
    <property type="nucleotide sequence ID" value="NC_014752.1"/>
</dbReference>
<evidence type="ECO:0000256" key="9">
    <source>
        <dbReference type="ARBA" id="ARBA00043995"/>
    </source>
</evidence>
<evidence type="ECO:0000256" key="10">
    <source>
        <dbReference type="ARBA" id="ARBA00044041"/>
    </source>
</evidence>
<dbReference type="GO" id="GO:0005829">
    <property type="term" value="C:cytosol"/>
    <property type="evidence" value="ECO:0007669"/>
    <property type="project" value="TreeGrafter"/>
</dbReference>
<evidence type="ECO:0000256" key="1">
    <source>
        <dbReference type="ARBA" id="ARBA00004515"/>
    </source>
</evidence>
<protein>
    <recommendedName>
        <fullName evidence="11">Lipopolysaccharide heptosyltransferase 1</fullName>
        <ecNumber evidence="10">2.4.99.23</ecNumber>
    </recommendedName>
    <alternativeName>
        <fullName evidence="12">ADP-heptose:lipopolysaccharide heptosyltransferase I</fullName>
    </alternativeName>
</protein>
<evidence type="ECO:0000256" key="12">
    <source>
        <dbReference type="ARBA" id="ARBA00044330"/>
    </source>
</evidence>
<proteinExistence type="inferred from homology"/>
<keyword evidence="3" id="KW-1003">Cell membrane</keyword>
<evidence type="ECO:0000256" key="8">
    <source>
        <dbReference type="ARBA" id="ARBA00023136"/>
    </source>
</evidence>
<keyword evidence="4" id="KW-0997">Cell inner membrane</keyword>
<keyword evidence="8" id="KW-0472">Membrane</keyword>
<dbReference type="GO" id="GO:0005886">
    <property type="term" value="C:plasma membrane"/>
    <property type="evidence" value="ECO:0007669"/>
    <property type="project" value="UniProtKB-SubCell"/>
</dbReference>
<dbReference type="SUPFAM" id="SSF53756">
    <property type="entry name" value="UDP-Glycosyltransferase/glycogen phosphorylase"/>
    <property type="match status" value="1"/>
</dbReference>
<dbReference type="InterPro" id="IPR051199">
    <property type="entry name" value="LPS_LOS_Heptosyltrfase"/>
</dbReference>
<evidence type="ECO:0000313" key="14">
    <source>
        <dbReference type="EMBL" id="CBN88244.1"/>
    </source>
</evidence>
<comment type="similarity">
    <text evidence="9">Belongs to the glycosyltransferase 9 family.</text>
</comment>
<organism evidence="14 15">
    <name type="scientific">Neisseria lactamica (strain 020-06)</name>
    <dbReference type="NCBI Taxonomy" id="489653"/>
    <lineage>
        <taxon>Bacteria</taxon>
        <taxon>Pseudomonadati</taxon>
        <taxon>Pseudomonadota</taxon>
        <taxon>Betaproteobacteria</taxon>
        <taxon>Neisseriales</taxon>
        <taxon>Neisseriaceae</taxon>
        <taxon>Neisseria</taxon>
    </lineage>
</organism>
<accession>E4ZAS6</accession>
<dbReference type="HOGENOM" id="CLU_038371_6_0_4"/>
<dbReference type="eggNOG" id="COG0859">
    <property type="taxonomic scope" value="Bacteria"/>
</dbReference>
<dbReference type="InterPro" id="IPR011908">
    <property type="entry name" value="LipoPS_heptosylTferase-I"/>
</dbReference>
<evidence type="ECO:0000256" key="4">
    <source>
        <dbReference type="ARBA" id="ARBA00022519"/>
    </source>
</evidence>
<comment type="subcellular location">
    <subcellularLocation>
        <location evidence="1">Cell inner membrane</location>
        <topology evidence="1">Peripheral membrane protein</topology>
        <orientation evidence="1">Cytoplasmic side</orientation>
    </subcellularLocation>
</comment>
<dbReference type="CAZy" id="GT9">
    <property type="family name" value="Glycosyltransferase Family 9"/>
</dbReference>
<keyword evidence="6 14" id="KW-0808">Transferase</keyword>
<dbReference type="CDD" id="cd03789">
    <property type="entry name" value="GT9_LPS_heptosyltransferase"/>
    <property type="match status" value="1"/>
</dbReference>
<dbReference type="NCBIfam" id="TIGR02193">
    <property type="entry name" value="heptsyl_trn_I"/>
    <property type="match status" value="1"/>
</dbReference>
<gene>
    <name evidence="14" type="ordered locus">NLA_20480</name>
</gene>